<evidence type="ECO:0000259" key="4">
    <source>
        <dbReference type="Pfam" id="PF05433"/>
    </source>
</evidence>
<dbReference type="GO" id="GO:0019867">
    <property type="term" value="C:outer membrane"/>
    <property type="evidence" value="ECO:0007669"/>
    <property type="project" value="InterPro"/>
</dbReference>
<feature type="signal peptide" evidence="3">
    <location>
        <begin position="1"/>
        <end position="22"/>
    </location>
</feature>
<name>A0A6B3SHI1_9BURK</name>
<feature type="chain" id="PRO_5025616564" evidence="3">
    <location>
        <begin position="23"/>
        <end position="171"/>
    </location>
</feature>
<comment type="subcellular location">
    <subcellularLocation>
        <location evidence="1">Membrane</location>
    </subcellularLocation>
</comment>
<evidence type="ECO:0000313" key="6">
    <source>
        <dbReference type="Proteomes" id="UP000482155"/>
    </source>
</evidence>
<dbReference type="AlphaFoldDB" id="A0A6B3SHI1"/>
<dbReference type="Proteomes" id="UP000482155">
    <property type="component" value="Unassembled WGS sequence"/>
</dbReference>
<proteinExistence type="predicted"/>
<keyword evidence="3" id="KW-0732">Signal</keyword>
<dbReference type="NCBIfam" id="NF008437">
    <property type="entry name" value="PRK11280.1"/>
    <property type="match status" value="1"/>
</dbReference>
<sequence>MKTKALLAFAATCACMSSAAIAAEWDDYARVVSVSPQLEQVNRPRQECRTEYVAVQHQYPAQRGVGGSIVGGVAGGLLGNQVGNGNGRTAATAAGAIVGAIVGDRMENTAPGGGAVVEQQPVQRCYTVDQWETRNNGYNVTYEYNGRTYSALMPYDPGQRMRVHVAVTPRP</sequence>
<reference evidence="5 6" key="1">
    <citation type="submission" date="2020-02" db="EMBL/GenBank/DDBJ databases">
        <authorList>
            <person name="Kim M.K."/>
        </authorList>
    </citation>
    <scope>NUCLEOTIDE SEQUENCE [LARGE SCALE GENOMIC DNA]</scope>
    <source>
        <strain evidence="5 6">17J57-3</strain>
    </source>
</reference>
<organism evidence="5 6">
    <name type="scientific">Noviherbaspirillum galbum</name>
    <dbReference type="NCBI Taxonomy" id="2709383"/>
    <lineage>
        <taxon>Bacteria</taxon>
        <taxon>Pseudomonadati</taxon>
        <taxon>Pseudomonadota</taxon>
        <taxon>Betaproteobacteria</taxon>
        <taxon>Burkholderiales</taxon>
        <taxon>Oxalobacteraceae</taxon>
        <taxon>Noviherbaspirillum</taxon>
    </lineage>
</organism>
<evidence type="ECO:0000256" key="3">
    <source>
        <dbReference type="SAM" id="SignalP"/>
    </source>
</evidence>
<accession>A0A6B3SHI1</accession>
<feature type="domain" description="Glycine zipper 2TM" evidence="4">
    <location>
        <begin position="66"/>
        <end position="106"/>
    </location>
</feature>
<dbReference type="EMBL" id="JAAIVB010000012">
    <property type="protein sequence ID" value="NEX60304.1"/>
    <property type="molecule type" value="Genomic_DNA"/>
</dbReference>
<gene>
    <name evidence="5" type="ORF">G3574_04360</name>
</gene>
<dbReference type="PANTHER" id="PTHR35603:SF2">
    <property type="entry name" value="OUTER MEMBRANE LIPOPROTEIN"/>
    <property type="match status" value="1"/>
</dbReference>
<comment type="caution">
    <text evidence="5">The sequence shown here is derived from an EMBL/GenBank/DDBJ whole genome shotgun (WGS) entry which is preliminary data.</text>
</comment>
<dbReference type="InterPro" id="IPR008816">
    <property type="entry name" value="Gly_zipper_2TM_dom"/>
</dbReference>
<keyword evidence="6" id="KW-1185">Reference proteome</keyword>
<dbReference type="PANTHER" id="PTHR35603">
    <property type="match status" value="1"/>
</dbReference>
<keyword evidence="2" id="KW-0472">Membrane</keyword>
<protein>
    <submittedName>
        <fullName evidence="5">Glycine zipper 2TM domain-containing protein</fullName>
    </submittedName>
</protein>
<dbReference type="PROSITE" id="PS51257">
    <property type="entry name" value="PROKAR_LIPOPROTEIN"/>
    <property type="match status" value="1"/>
</dbReference>
<dbReference type="RefSeq" id="WP_163960800.1">
    <property type="nucleotide sequence ID" value="NZ_JAAIVB010000012.1"/>
</dbReference>
<evidence type="ECO:0000256" key="1">
    <source>
        <dbReference type="ARBA" id="ARBA00004370"/>
    </source>
</evidence>
<dbReference type="InterPro" id="IPR051407">
    <property type="entry name" value="Bact_OM_lipoprot/Surf_antigen"/>
</dbReference>
<evidence type="ECO:0000256" key="2">
    <source>
        <dbReference type="ARBA" id="ARBA00023136"/>
    </source>
</evidence>
<dbReference type="Pfam" id="PF05433">
    <property type="entry name" value="Rick_17kDa_Anti"/>
    <property type="match status" value="1"/>
</dbReference>
<evidence type="ECO:0000313" key="5">
    <source>
        <dbReference type="EMBL" id="NEX60304.1"/>
    </source>
</evidence>